<comment type="caution">
    <text evidence="2">The sequence shown here is derived from an EMBL/GenBank/DDBJ whole genome shotgun (WGS) entry which is preliminary data.</text>
</comment>
<evidence type="ECO:0000313" key="3">
    <source>
        <dbReference type="Proteomes" id="UP001357485"/>
    </source>
</evidence>
<reference evidence="2 3" key="1">
    <citation type="submission" date="2023-08" db="EMBL/GenBank/DDBJ databases">
        <title>Black Yeasts Isolated from many extreme environments.</title>
        <authorList>
            <person name="Coleine C."/>
            <person name="Stajich J.E."/>
            <person name="Selbmann L."/>
        </authorList>
    </citation>
    <scope>NUCLEOTIDE SEQUENCE [LARGE SCALE GENOMIC DNA]</scope>
    <source>
        <strain evidence="2 3">CCFEE 536</strain>
    </source>
</reference>
<dbReference type="EMBL" id="JAVRRA010009383">
    <property type="protein sequence ID" value="KAK5248954.1"/>
    <property type="molecule type" value="Genomic_DNA"/>
</dbReference>
<feature type="region of interest" description="Disordered" evidence="1">
    <location>
        <begin position="1"/>
        <end position="142"/>
    </location>
</feature>
<proteinExistence type="predicted"/>
<protein>
    <submittedName>
        <fullName evidence="2">Exocyst complex component exo84</fullName>
    </submittedName>
</protein>
<feature type="compositionally biased region" description="Polar residues" evidence="1">
    <location>
        <begin position="28"/>
        <end position="54"/>
    </location>
</feature>
<sequence length="142" mass="15278">MEEKSKGISLRKKKTVRPKISAPKQISGPVSTSASRSATQEEVPQALQVQNSASGLAVPRERPQVGGGKTSDLVKRRYSARYTSIPQDSVNGAPPVPTVPGFPAQYASQRPTPNSRQIDGPGEPKIQVDIQALKDPNLRPEQ</sequence>
<keyword evidence="3" id="KW-1185">Reference proteome</keyword>
<evidence type="ECO:0000313" key="2">
    <source>
        <dbReference type="EMBL" id="KAK5248954.1"/>
    </source>
</evidence>
<accession>A0ABR0LVX4</accession>
<feature type="compositionally biased region" description="Polar residues" evidence="1">
    <location>
        <begin position="81"/>
        <end position="90"/>
    </location>
</feature>
<dbReference type="Proteomes" id="UP001357485">
    <property type="component" value="Unassembled WGS sequence"/>
</dbReference>
<name>A0ABR0LVX4_9PEZI</name>
<feature type="non-terminal residue" evidence="2">
    <location>
        <position position="142"/>
    </location>
</feature>
<gene>
    <name evidence="2" type="primary">EXO84_1</name>
    <name evidence="2" type="ORF">LTR16_006348</name>
</gene>
<feature type="compositionally biased region" description="Polar residues" evidence="1">
    <location>
        <begin position="106"/>
        <end position="117"/>
    </location>
</feature>
<evidence type="ECO:0000256" key="1">
    <source>
        <dbReference type="SAM" id="MobiDB-lite"/>
    </source>
</evidence>
<organism evidence="2 3">
    <name type="scientific">Cryomyces antarcticus</name>
    <dbReference type="NCBI Taxonomy" id="329879"/>
    <lineage>
        <taxon>Eukaryota</taxon>
        <taxon>Fungi</taxon>
        <taxon>Dikarya</taxon>
        <taxon>Ascomycota</taxon>
        <taxon>Pezizomycotina</taxon>
        <taxon>Dothideomycetes</taxon>
        <taxon>Dothideomycetes incertae sedis</taxon>
        <taxon>Cryomyces</taxon>
    </lineage>
</organism>